<dbReference type="Pfam" id="PF13320">
    <property type="entry name" value="GH123_cat"/>
    <property type="match status" value="1"/>
</dbReference>
<dbReference type="PANTHER" id="PTHR43678">
    <property type="entry name" value="PUTATIVE (AFU_ORTHOLOGUE AFUA_2G00640)-RELATED"/>
    <property type="match status" value="1"/>
</dbReference>
<dbReference type="InterPro" id="IPR015883">
    <property type="entry name" value="Glyco_hydro_20_cat"/>
</dbReference>
<evidence type="ECO:0000313" key="12">
    <source>
        <dbReference type="Proteomes" id="UP000297747"/>
    </source>
</evidence>
<evidence type="ECO:0000313" key="11">
    <source>
        <dbReference type="EMBL" id="TFU31540.1"/>
    </source>
</evidence>
<accession>A0A4Y9FSM2</accession>
<evidence type="ECO:0000256" key="4">
    <source>
        <dbReference type="ARBA" id="ARBA00022729"/>
    </source>
</evidence>
<dbReference type="PROSITE" id="PS50847">
    <property type="entry name" value="GRAM_POS_ANCHORING"/>
    <property type="match status" value="1"/>
</dbReference>
<feature type="domain" description="Gram-positive cocci surface proteins LPxTG" evidence="9">
    <location>
        <begin position="1685"/>
        <end position="1719"/>
    </location>
</feature>
<dbReference type="Gene3D" id="2.60.40.1080">
    <property type="match status" value="1"/>
</dbReference>
<dbReference type="PANTHER" id="PTHR43678:SF1">
    <property type="entry name" value="BETA-N-ACETYLHEXOSAMINIDASE"/>
    <property type="match status" value="1"/>
</dbReference>
<evidence type="ECO:0000256" key="3">
    <source>
        <dbReference type="ARBA" id="ARBA00022525"/>
    </source>
</evidence>
<feature type="compositionally biased region" description="Polar residues" evidence="7">
    <location>
        <begin position="37"/>
        <end position="46"/>
    </location>
</feature>
<evidence type="ECO:0000256" key="2">
    <source>
        <dbReference type="ARBA" id="ARBA00022512"/>
    </source>
</evidence>
<evidence type="ECO:0000256" key="5">
    <source>
        <dbReference type="ARBA" id="ARBA00022801"/>
    </source>
</evidence>
<dbReference type="GO" id="GO:0004563">
    <property type="term" value="F:beta-N-acetylhexosaminidase activity"/>
    <property type="evidence" value="ECO:0007669"/>
    <property type="project" value="UniProtKB-ARBA"/>
</dbReference>
<dbReference type="PROSITE" id="PS51109">
    <property type="entry name" value="G5"/>
    <property type="match status" value="2"/>
</dbReference>
<reference evidence="11 12" key="1">
    <citation type="submission" date="2019-03" db="EMBL/GenBank/DDBJ databases">
        <title>Diversity of the mouse oral microbiome.</title>
        <authorList>
            <person name="Joseph S."/>
            <person name="Aduse-Opoku J."/>
            <person name="Curtis M."/>
            <person name="Wade W."/>
            <person name="Hashim A."/>
        </authorList>
    </citation>
    <scope>NUCLEOTIDE SEQUENCE [LARGE SCALE GENOMIC DNA]</scope>
    <source>
        <strain evidence="11 12">HT4</strain>
    </source>
</reference>
<dbReference type="InterPro" id="IPR011098">
    <property type="entry name" value="G5_dom"/>
</dbReference>
<dbReference type="SMART" id="SM00635">
    <property type="entry name" value="BID_2"/>
    <property type="match status" value="1"/>
</dbReference>
<feature type="domain" description="G5" evidence="10">
    <location>
        <begin position="1475"/>
        <end position="1555"/>
    </location>
</feature>
<comment type="similarity">
    <text evidence="1">Belongs to the glycosyl hydrolase 20 family.</text>
</comment>
<feature type="compositionally biased region" description="Basic and acidic residues" evidence="7">
    <location>
        <begin position="117"/>
        <end position="128"/>
    </location>
</feature>
<comment type="caution">
    <text evidence="11">The sequence shown here is derived from an EMBL/GenBank/DDBJ whole genome shotgun (WGS) entry which is preliminary data.</text>
</comment>
<dbReference type="SUPFAM" id="SSF49373">
    <property type="entry name" value="Invasin/intimin cell-adhesion fragments"/>
    <property type="match status" value="1"/>
</dbReference>
<dbReference type="Pfam" id="PF07501">
    <property type="entry name" value="G5"/>
    <property type="match status" value="2"/>
</dbReference>
<dbReference type="GO" id="GO:0005975">
    <property type="term" value="P:carbohydrate metabolic process"/>
    <property type="evidence" value="ECO:0007669"/>
    <property type="project" value="InterPro"/>
</dbReference>
<dbReference type="InterPro" id="IPR008979">
    <property type="entry name" value="Galactose-bd-like_sf"/>
</dbReference>
<dbReference type="Gene3D" id="1.20.1270.90">
    <property type="entry name" value="AF1782-like"/>
    <property type="match status" value="1"/>
</dbReference>
<feature type="region of interest" description="Disordered" evidence="7">
    <location>
        <begin position="37"/>
        <end position="129"/>
    </location>
</feature>
<protein>
    <submittedName>
        <fullName evidence="11">DUF4091 domain-containing protein</fullName>
    </submittedName>
</protein>
<dbReference type="EMBL" id="SPQA01000004">
    <property type="protein sequence ID" value="TFU31540.1"/>
    <property type="molecule type" value="Genomic_DNA"/>
</dbReference>
<dbReference type="Pfam" id="PF22680">
    <property type="entry name" value="Glyco_hydro_123_N_2"/>
    <property type="match status" value="1"/>
</dbReference>
<dbReference type="InterPro" id="IPR008964">
    <property type="entry name" value="Invasin/intimin_cell_adhesion"/>
</dbReference>
<dbReference type="SUPFAM" id="SSF51445">
    <property type="entry name" value="(Trans)glycosidases"/>
    <property type="match status" value="1"/>
</dbReference>
<evidence type="ECO:0000256" key="1">
    <source>
        <dbReference type="ARBA" id="ARBA00006285"/>
    </source>
</evidence>
<dbReference type="InterPro" id="IPR003343">
    <property type="entry name" value="Big_2"/>
</dbReference>
<dbReference type="Gene3D" id="3.20.20.80">
    <property type="entry name" value="Glycosidases"/>
    <property type="match status" value="1"/>
</dbReference>
<dbReference type="Pfam" id="PF00754">
    <property type="entry name" value="F5_F8_type_C"/>
    <property type="match status" value="1"/>
</dbReference>
<dbReference type="InterPro" id="IPR052764">
    <property type="entry name" value="GH20_Enzymes"/>
</dbReference>
<dbReference type="InterPro" id="IPR017853">
    <property type="entry name" value="GH"/>
</dbReference>
<dbReference type="Pfam" id="PF02368">
    <property type="entry name" value="Big_2"/>
    <property type="match status" value="1"/>
</dbReference>
<dbReference type="Pfam" id="PF00728">
    <property type="entry name" value="Glyco_hydro_20"/>
    <property type="match status" value="1"/>
</dbReference>
<dbReference type="SUPFAM" id="SSF49785">
    <property type="entry name" value="Galactose-binding domain-like"/>
    <property type="match status" value="1"/>
</dbReference>
<keyword evidence="4" id="KW-0732">Signal</keyword>
<dbReference type="Gene3D" id="2.20.230.10">
    <property type="entry name" value="Resuscitation-promoting factor rpfb"/>
    <property type="match status" value="2"/>
</dbReference>
<keyword evidence="3" id="KW-0964">Secreted</keyword>
<gene>
    <name evidence="11" type="ORF">E4U01_02055</name>
</gene>
<dbReference type="InterPro" id="IPR000421">
    <property type="entry name" value="FA58C"/>
</dbReference>
<dbReference type="InterPro" id="IPR025150">
    <property type="entry name" value="GH123_cat"/>
</dbReference>
<dbReference type="CDD" id="cd06564">
    <property type="entry name" value="GH20_DspB_LnbB-like"/>
    <property type="match status" value="1"/>
</dbReference>
<feature type="domain" description="G5" evidence="10">
    <location>
        <begin position="1571"/>
        <end position="1650"/>
    </location>
</feature>
<dbReference type="Proteomes" id="UP000297747">
    <property type="component" value="Unassembled WGS sequence"/>
</dbReference>
<keyword evidence="2" id="KW-0134">Cell wall</keyword>
<dbReference type="InterPro" id="IPR019931">
    <property type="entry name" value="LPXTG_anchor"/>
</dbReference>
<sequence length="1719" mass="192996">MTLKKLLKFGIVAGSIWTLQQVTELKVLAQELSTENLPINQETGETMPTVPSESPSSSDNSEEITPSEDSKIPETDSEEATASIDSESLSRPDASPAPSSLRTREAEAPAPEANNTAKEEIISIDHADTTTTGELFKTQYEGEWTNYTSSHVGTNPGSVSVTFIGHKAEIYADKTSWSGIVDVYLDNQKVDSFDTSTTSEEGETSVLVQTLENLTEAEHILKLVPHENSYYYHSNVLVYYKPIPYERLEVSPAEVTLEPIQTKKVEVTAYPDYADEMLVFTSSDPAVATVDEEGLIKGIAPGQAEIHVTGANVAKVISVRVIPAENNLHVTSASIGQHTKQSEYQTLLSKPLTQEEKQVAWLGEELNRKLILLSKNEDLQNVRITNTDFSSATNVIPADALTTFFIRETEGHIGRGGTWGQIPGSNIPREMIPDILDKAQVTTITKESLQALWLKLTVPKDAKAGTYTGKILITADNLTKPIEIDHQFEVKNLKTDGENRFSIELWQYPFTVARYYGISKEELFGDRHLAILRQELSEYAKLGGEAITTTISEDPWHSQTYDRYPSMVKWIKNTDNHFTFDFTHFDKYVSLAMELGIDKQIKSFSLTPWENQIAYFDEASQQVKSVKLPTGSAQWKTVWGEFLESYIRHLDEKDWFDKTYLSMDERPLADMEHVVNLVKQYRNKDGKTLKLSAAMNYSAEKAELLNHIHDISIDLAQITDPVAIRQLAEARRKKGFTTTLYTCVGDYPSSFARSAPVESAWTLWYAESLGMDGFLRWAYDAWVKDPLVNIDHWWWESGDPFLIYPADKDDTDKTPRTSPRFEHFKMAKAQIEKLRYIKTLSAEAQQEVDNLLLSVAREYGRTNAYGAKESTGLQQDLSVEAEVNRLNKAVEALAEKYSKPTRKFLDDYVPASETQLEAGSTQDGEENAVANALDGNARTHWHSSWDGAPQSDLWLIIDTGKVRVLNGLAYMARGDGGHNGMVKNYDIYVSDDKQNWTWVRSGQFSEDTGWQVSEFTPIQARYVKLQGRTTVGDGGRENTFMAVGEIRAREAQGTDAVPAPTDKQALKKVFSIDAGRKYFSPSQLKQIIDLASQHGYTDLHLLLGNDGFRFFLDDMSLTVNGQTYDSEQVKAALTQGNNSYYADPNGNHLTQAEMDDILSYAKEKDLSLIPALNSPGHMDAILDAMEILGIENPHFKYRGKKSSRTVDLNNTQAVAFTQALIDKYATYFAGKAQIFNIGLDEYANDVTANGGYGWNVLQANGEYDKLVTYANQLAAIVKKHGLEPMAFNDGIYHNEYTDAGEFDKDIIISYWTGGWNGFDVASSKFLSDKGHKILNTNDDWYYVIGRERDGSGWYNLDQGLNGINRTAFEKVQKSNGHRIPIIGSMVAVWADTPSKPYLYESVERLLQRFATQNADYFPADYRQLIEEINSLPDDLTIYTTESLTTLREVLEGLVWNLPRNKQTQVDNYLIQLREAHNALQLLPETIVETIPFETIRRINPELPLGQERIIQQGVNGKRTIVTQITLVDGKEVRTVLSDTITLPMQEQIIEVGSKQIHSIPNYAPEMEEKPILPISRREEITFETLAFEIIERTNENLAQGQLHLVQKGSNGIKRLVTEILTLKGREHRTILSEEISQLAQPEIIEIGTKISQPKTPTEPQKESLRNVATNKDMANFGQEASNSQLPETGSKTSGLLSLIGLFLVSLLARLRFTSNKKKD</sequence>
<keyword evidence="6" id="KW-0572">Peptidoglycan-anchor</keyword>
<evidence type="ECO:0000256" key="6">
    <source>
        <dbReference type="ARBA" id="ARBA00023088"/>
    </source>
</evidence>
<dbReference type="SMART" id="SM01208">
    <property type="entry name" value="G5"/>
    <property type="match status" value="2"/>
</dbReference>
<dbReference type="Gene3D" id="2.60.120.260">
    <property type="entry name" value="Galactose-binding domain-like"/>
    <property type="match status" value="2"/>
</dbReference>
<feature type="domain" description="F5/8 type C" evidence="8">
    <location>
        <begin position="897"/>
        <end position="1025"/>
    </location>
</feature>
<evidence type="ECO:0000256" key="7">
    <source>
        <dbReference type="SAM" id="MobiDB-lite"/>
    </source>
</evidence>
<evidence type="ECO:0000259" key="8">
    <source>
        <dbReference type="PROSITE" id="PS50022"/>
    </source>
</evidence>
<name>A0A4Y9FSM2_STRAI</name>
<evidence type="ECO:0000259" key="10">
    <source>
        <dbReference type="PROSITE" id="PS51109"/>
    </source>
</evidence>
<dbReference type="PROSITE" id="PS50022">
    <property type="entry name" value="FA58C_3"/>
    <property type="match status" value="1"/>
</dbReference>
<evidence type="ECO:0000259" key="9">
    <source>
        <dbReference type="PROSITE" id="PS50847"/>
    </source>
</evidence>
<organism evidence="11 12">
    <name type="scientific">Streptococcus acidominimus</name>
    <dbReference type="NCBI Taxonomy" id="1326"/>
    <lineage>
        <taxon>Bacteria</taxon>
        <taxon>Bacillati</taxon>
        <taxon>Bacillota</taxon>
        <taxon>Bacilli</taxon>
        <taxon>Lactobacillales</taxon>
        <taxon>Streptococcaceae</taxon>
        <taxon>Streptococcus</taxon>
    </lineage>
</organism>
<proteinExistence type="inferred from homology"/>
<keyword evidence="5" id="KW-0378">Hydrolase</keyword>
<dbReference type="InterPro" id="IPR053850">
    <property type="entry name" value="Glyco_hydro_123_N_2"/>
</dbReference>